<dbReference type="EMBL" id="UYRR01033882">
    <property type="protein sequence ID" value="VDK59841.1"/>
    <property type="molecule type" value="Genomic_DNA"/>
</dbReference>
<keyword evidence="3" id="KW-0808">Transferase</keyword>
<protein>
    <recommendedName>
        <fullName evidence="5">ALG11 mannosyltransferase N-terminal domain-containing protein</fullName>
    </recommendedName>
</protein>
<feature type="domain" description="ALG11 mannosyltransferase N-terminal" evidence="5">
    <location>
        <begin position="1"/>
        <end position="181"/>
    </location>
</feature>
<accession>A0A3P6T3N9</accession>
<dbReference type="PANTHER" id="PTHR45919">
    <property type="entry name" value="GDP-MAN:MAN(3)GLCNAC(2)-PP-DOL ALPHA-1,2-MANNOSYLTRANSFERASE"/>
    <property type="match status" value="1"/>
</dbReference>
<sequence length="287" mass="32964">MWCAINSMQKEYASKNLRYVVYTGDIDATPKEILSRARDRFGIAVDETKLDFVYLKTRPWLEAKNYPHFTLALQTLAGLLVGIEALCALNPEVFIDTMGYPLTLPLFRWLAGSQVACYVHYPTISTDMIKRVESREPTYNNADWIAASGLLSVCKIVYYRIFAFFYRLCGMCSQVVMVNGRLKCDDAEKLLNEKKHLQLLSVGQIRPEKDHRLQICTLSELKKTLNSDEAGYSVRLVICGGCRNEEDLERVKNLQKYCKDLQLDENDIEWALNIPIDELCSKMKVVY</sequence>
<dbReference type="Gene3D" id="3.40.50.2000">
    <property type="entry name" value="Glycogen Phosphorylase B"/>
    <property type="match status" value="1"/>
</dbReference>
<comment type="subcellular location">
    <subcellularLocation>
        <location evidence="1">Endoplasmic reticulum membrane</location>
    </subcellularLocation>
</comment>
<evidence type="ECO:0000256" key="4">
    <source>
        <dbReference type="ARBA" id="ARBA00022824"/>
    </source>
</evidence>
<dbReference type="Pfam" id="PF15924">
    <property type="entry name" value="ALG11_N"/>
    <property type="match status" value="1"/>
</dbReference>
<comment type="similarity">
    <text evidence="2">Belongs to the glycosyltransferase group 1 family. Glycosyltransferase 4 subfamily.</text>
</comment>
<dbReference type="OrthoDB" id="2276068at2759"/>
<organism evidence="6 7">
    <name type="scientific">Anisakis simplex</name>
    <name type="common">Herring worm</name>
    <dbReference type="NCBI Taxonomy" id="6269"/>
    <lineage>
        <taxon>Eukaryota</taxon>
        <taxon>Metazoa</taxon>
        <taxon>Ecdysozoa</taxon>
        <taxon>Nematoda</taxon>
        <taxon>Chromadorea</taxon>
        <taxon>Rhabditida</taxon>
        <taxon>Spirurina</taxon>
        <taxon>Ascaridomorpha</taxon>
        <taxon>Ascaridoidea</taxon>
        <taxon>Anisakidae</taxon>
        <taxon>Anisakis</taxon>
        <taxon>Anisakis simplex complex</taxon>
    </lineage>
</organism>
<dbReference type="PANTHER" id="PTHR45919:SF1">
    <property type="entry name" value="GDP-MAN:MAN(3)GLCNAC(2)-PP-DOL ALPHA-1,2-MANNOSYLTRANSFERASE"/>
    <property type="match status" value="1"/>
</dbReference>
<evidence type="ECO:0000256" key="2">
    <source>
        <dbReference type="ARBA" id="ARBA00009481"/>
    </source>
</evidence>
<dbReference type="GO" id="GO:0004377">
    <property type="term" value="F:GDP-Man:Man(3)GlcNAc(2)-PP-Dol alpha-1,2-mannosyltransferase activity"/>
    <property type="evidence" value="ECO:0007669"/>
    <property type="project" value="InterPro"/>
</dbReference>
<evidence type="ECO:0000259" key="5">
    <source>
        <dbReference type="Pfam" id="PF15924"/>
    </source>
</evidence>
<gene>
    <name evidence="6" type="ORF">ASIM_LOCUS17229</name>
</gene>
<name>A0A3P6T3N9_ANISI</name>
<evidence type="ECO:0000256" key="3">
    <source>
        <dbReference type="ARBA" id="ARBA00022679"/>
    </source>
</evidence>
<proteinExistence type="inferred from homology"/>
<dbReference type="SUPFAM" id="SSF53756">
    <property type="entry name" value="UDP-Glycosyltransferase/glycogen phosphorylase"/>
    <property type="match status" value="1"/>
</dbReference>
<dbReference type="Proteomes" id="UP000267096">
    <property type="component" value="Unassembled WGS sequence"/>
</dbReference>
<reference evidence="6 7" key="1">
    <citation type="submission" date="2018-11" db="EMBL/GenBank/DDBJ databases">
        <authorList>
            <consortium name="Pathogen Informatics"/>
        </authorList>
    </citation>
    <scope>NUCLEOTIDE SEQUENCE [LARGE SCALE GENOMIC DNA]</scope>
</reference>
<dbReference type="GO" id="GO:0005789">
    <property type="term" value="C:endoplasmic reticulum membrane"/>
    <property type="evidence" value="ECO:0007669"/>
    <property type="project" value="UniProtKB-SubCell"/>
</dbReference>
<dbReference type="GO" id="GO:0006487">
    <property type="term" value="P:protein N-linked glycosylation"/>
    <property type="evidence" value="ECO:0007669"/>
    <property type="project" value="TreeGrafter"/>
</dbReference>
<evidence type="ECO:0000313" key="6">
    <source>
        <dbReference type="EMBL" id="VDK59841.1"/>
    </source>
</evidence>
<dbReference type="AlphaFoldDB" id="A0A3P6T3N9"/>
<dbReference type="InterPro" id="IPR031814">
    <property type="entry name" value="ALG11_N"/>
</dbReference>
<keyword evidence="4" id="KW-0256">Endoplasmic reticulum</keyword>
<dbReference type="InterPro" id="IPR038013">
    <property type="entry name" value="ALG11"/>
</dbReference>
<evidence type="ECO:0000313" key="7">
    <source>
        <dbReference type="Proteomes" id="UP000267096"/>
    </source>
</evidence>
<evidence type="ECO:0000256" key="1">
    <source>
        <dbReference type="ARBA" id="ARBA00004586"/>
    </source>
</evidence>
<keyword evidence="7" id="KW-1185">Reference proteome</keyword>